<dbReference type="Proteomes" id="UP001374599">
    <property type="component" value="Unassembled WGS sequence"/>
</dbReference>
<evidence type="ECO:0000313" key="2">
    <source>
        <dbReference type="Proteomes" id="UP001374599"/>
    </source>
</evidence>
<comment type="caution">
    <text evidence="1">The sequence shown here is derived from an EMBL/GenBank/DDBJ whole genome shotgun (WGS) entry which is preliminary data.</text>
</comment>
<proteinExistence type="predicted"/>
<gene>
    <name evidence="1" type="ORF">AN2V17_44590</name>
</gene>
<name>A0ACB5UQG6_9FIRM</name>
<sequence>MRIIMKKKITINPVTRISGFLEIQVEITNNRISDSKSSGMLFRGFEKMLQGRSPLDAVYFTERICGICSTAHSMASSLALEDALNIKVDDNDKMIRDFMHGCEFLQNHIRHIYQYTFPDFVKGPNINPVYVVSHNNFKLPDKVNNEIAEHYLTSMRYSRLAHQMLAELGGKAPHNHGIFVGGTTGNMDISKYIKVKSILEEIKDFVVNVMIEDVETVGYYYPECFHQGAGYKNLMTYGCFDTYKEKDRTYVYPKVWINGREEAFRSENITENVYYAWYEDDRPNRMKQNAYSFIKAPRYKGVPMEVGPLARMWLGGYYRRGISLMDRTIARALEAKKIIEIMESLLEGIRLKESKQKIYDIPEKAAGKGLIDTTRGALGHWILIEDKKTRRYTIITPSGWNLSPRDEKGIRGTVEDALIGTEIEDIDYPVEIGRIVRSFDPCVSCATHVRGQYNAVEMRIV</sequence>
<reference evidence="1" key="1">
    <citation type="submission" date="2023-09" db="EMBL/GenBank/DDBJ databases">
        <title>Vallitalea sediminicola and Vallitalea maricola sp. nov., anaerobic bacteria isolated from marine sediment.</title>
        <authorList>
            <person name="Hirano S."/>
            <person name="Maeda A."/>
            <person name="Terahara T."/>
            <person name="Mori K."/>
            <person name="Hamada M."/>
            <person name="Matsumoto R."/>
            <person name="Kobayashi T."/>
        </authorList>
    </citation>
    <scope>NUCLEOTIDE SEQUENCE</scope>
    <source>
        <strain evidence="1">AN17-2</strain>
    </source>
</reference>
<dbReference type="EMBL" id="BTPU01000102">
    <property type="protein sequence ID" value="GMQ65217.1"/>
    <property type="molecule type" value="Genomic_DNA"/>
</dbReference>
<evidence type="ECO:0000313" key="1">
    <source>
        <dbReference type="EMBL" id="GMQ65217.1"/>
    </source>
</evidence>
<accession>A0ACB5UQG6</accession>
<keyword evidence="2" id="KW-1185">Reference proteome</keyword>
<organism evidence="1 2">
    <name type="scientific">Vallitalea maricola</name>
    <dbReference type="NCBI Taxonomy" id="3074433"/>
    <lineage>
        <taxon>Bacteria</taxon>
        <taxon>Bacillati</taxon>
        <taxon>Bacillota</taxon>
        <taxon>Clostridia</taxon>
        <taxon>Lachnospirales</taxon>
        <taxon>Vallitaleaceae</taxon>
        <taxon>Vallitalea</taxon>
    </lineage>
</organism>
<protein>
    <submittedName>
        <fullName evidence="1">Nickel-dependent hydrogenase large subunit</fullName>
    </submittedName>
</protein>